<accession>A0ABQ6INN1</accession>
<gene>
    <name evidence="2" type="ORF">GCM10025883_09850</name>
</gene>
<name>A0ABQ6INN1_9MICO</name>
<sequence>MTTLPVRHTWTVDDLDTMPDDGNRYELIDGTLVVTPAPLLRHQRASVRLAFLLQRACPPDLEVFCAPFDVRLAPDTAVQPDLLVAHQDRLTRRGLDGSPLLAVEILSPSTRLVDLNLKKARYEVARCPSYWVVDPGTDDAAASITAWDLDGDTYTQVGTVRGEESLTLAEPFPVTIVPAALVETHRRR</sequence>
<feature type="domain" description="Putative restriction endonuclease" evidence="1">
    <location>
        <begin position="13"/>
        <end position="173"/>
    </location>
</feature>
<organism evidence="2 3">
    <name type="scientific">Mobilicoccus caccae</name>
    <dbReference type="NCBI Taxonomy" id="1859295"/>
    <lineage>
        <taxon>Bacteria</taxon>
        <taxon>Bacillati</taxon>
        <taxon>Actinomycetota</taxon>
        <taxon>Actinomycetes</taxon>
        <taxon>Micrococcales</taxon>
        <taxon>Dermatophilaceae</taxon>
        <taxon>Mobilicoccus</taxon>
    </lineage>
</organism>
<proteinExistence type="predicted"/>
<evidence type="ECO:0000313" key="2">
    <source>
        <dbReference type="EMBL" id="GMA38940.1"/>
    </source>
</evidence>
<dbReference type="InterPro" id="IPR012296">
    <property type="entry name" value="Nuclease_put_TT1808"/>
</dbReference>
<dbReference type="Gene3D" id="3.90.1570.10">
    <property type="entry name" value="tt1808, chain A"/>
    <property type="match status" value="1"/>
</dbReference>
<dbReference type="Pfam" id="PF05685">
    <property type="entry name" value="Uma2"/>
    <property type="match status" value="1"/>
</dbReference>
<dbReference type="CDD" id="cd06260">
    <property type="entry name" value="DUF820-like"/>
    <property type="match status" value="1"/>
</dbReference>
<dbReference type="PANTHER" id="PTHR34107">
    <property type="entry name" value="SLL0198 PROTEIN-RELATED"/>
    <property type="match status" value="1"/>
</dbReference>
<dbReference type="InterPro" id="IPR008538">
    <property type="entry name" value="Uma2"/>
</dbReference>
<dbReference type="InterPro" id="IPR011335">
    <property type="entry name" value="Restrct_endonuc-II-like"/>
</dbReference>
<dbReference type="EMBL" id="BSUO01000001">
    <property type="protein sequence ID" value="GMA38940.1"/>
    <property type="molecule type" value="Genomic_DNA"/>
</dbReference>
<reference evidence="3" key="1">
    <citation type="journal article" date="2019" name="Int. J. Syst. Evol. Microbiol.">
        <title>The Global Catalogue of Microorganisms (GCM) 10K type strain sequencing project: providing services to taxonomists for standard genome sequencing and annotation.</title>
        <authorList>
            <consortium name="The Broad Institute Genomics Platform"/>
            <consortium name="The Broad Institute Genome Sequencing Center for Infectious Disease"/>
            <person name="Wu L."/>
            <person name="Ma J."/>
        </authorList>
    </citation>
    <scope>NUCLEOTIDE SEQUENCE [LARGE SCALE GENOMIC DNA]</scope>
    <source>
        <strain evidence="3">NBRC 113072</strain>
    </source>
</reference>
<comment type="caution">
    <text evidence="2">The sequence shown here is derived from an EMBL/GenBank/DDBJ whole genome shotgun (WGS) entry which is preliminary data.</text>
</comment>
<protein>
    <recommendedName>
        <fullName evidence="1">Putative restriction endonuclease domain-containing protein</fullName>
    </recommendedName>
</protein>
<dbReference type="SUPFAM" id="SSF52980">
    <property type="entry name" value="Restriction endonuclease-like"/>
    <property type="match status" value="1"/>
</dbReference>
<evidence type="ECO:0000259" key="1">
    <source>
        <dbReference type="Pfam" id="PF05685"/>
    </source>
</evidence>
<dbReference type="PANTHER" id="PTHR34107:SF4">
    <property type="entry name" value="SLL1222 PROTEIN"/>
    <property type="match status" value="1"/>
</dbReference>
<dbReference type="Proteomes" id="UP001157126">
    <property type="component" value="Unassembled WGS sequence"/>
</dbReference>
<evidence type="ECO:0000313" key="3">
    <source>
        <dbReference type="Proteomes" id="UP001157126"/>
    </source>
</evidence>
<keyword evidence="3" id="KW-1185">Reference proteome</keyword>